<evidence type="ECO:0000313" key="1">
    <source>
        <dbReference type="EMBL" id="QHS88374.1"/>
    </source>
</evidence>
<organism evidence="1">
    <name type="scientific">viral metagenome</name>
    <dbReference type="NCBI Taxonomy" id="1070528"/>
    <lineage>
        <taxon>unclassified sequences</taxon>
        <taxon>metagenomes</taxon>
        <taxon>organismal metagenomes</taxon>
    </lineage>
</organism>
<name>A0A6C0B9A2_9ZZZZ</name>
<dbReference type="AlphaFoldDB" id="A0A6C0B9A2"/>
<reference evidence="1" key="1">
    <citation type="journal article" date="2020" name="Nature">
        <title>Giant virus diversity and host interactions through global metagenomics.</title>
        <authorList>
            <person name="Schulz F."/>
            <person name="Roux S."/>
            <person name="Paez-Espino D."/>
            <person name="Jungbluth S."/>
            <person name="Walsh D.A."/>
            <person name="Denef V.J."/>
            <person name="McMahon K.D."/>
            <person name="Konstantinidis K.T."/>
            <person name="Eloe-Fadrosh E.A."/>
            <person name="Kyrpides N.C."/>
            <person name="Woyke T."/>
        </authorList>
    </citation>
    <scope>NUCLEOTIDE SEQUENCE</scope>
    <source>
        <strain evidence="1">GVMAG-M-3300010158-55</strain>
    </source>
</reference>
<proteinExistence type="predicted"/>
<sequence length="149" mass="17514">MFPVRFCGFWSLIASTDTQYIGSELMIDYNTIRFTPIKKYGFIKVKKNMYGSVFLKDENKSKIAWLPSVQYDVESQVFPTISIPTKHKCSKITVSYDIDETYNWITIQNQNDQYVFRRNLVVPSPSDSLFKIFLTQLFFDIIIRSIHPN</sequence>
<dbReference type="EMBL" id="MN739095">
    <property type="protein sequence ID" value="QHS88374.1"/>
    <property type="molecule type" value="Genomic_DNA"/>
</dbReference>
<accession>A0A6C0B9A2</accession>
<protein>
    <submittedName>
        <fullName evidence="1">Uncharacterized protein</fullName>
    </submittedName>
</protein>